<dbReference type="Pfam" id="PF13086">
    <property type="entry name" value="AAA_11"/>
    <property type="match status" value="1"/>
</dbReference>
<dbReference type="EMBL" id="CAJNIZ010046138">
    <property type="protein sequence ID" value="CAE7740918.1"/>
    <property type="molecule type" value="Genomic_DNA"/>
</dbReference>
<feature type="region of interest" description="Disordered" evidence="2">
    <location>
        <begin position="563"/>
        <end position="583"/>
    </location>
</feature>
<dbReference type="GO" id="GO:0043139">
    <property type="term" value="F:5'-3' DNA helicase activity"/>
    <property type="evidence" value="ECO:0007669"/>
    <property type="project" value="TreeGrafter"/>
</dbReference>
<accession>A0A812XKE3</accession>
<comment type="caution">
    <text evidence="4">The sequence shown here is derived from an EMBL/GenBank/DDBJ whole genome shotgun (WGS) entry which is preliminary data.</text>
</comment>
<evidence type="ECO:0000256" key="2">
    <source>
        <dbReference type="SAM" id="MobiDB-lite"/>
    </source>
</evidence>
<dbReference type="InterPro" id="IPR041677">
    <property type="entry name" value="DNA2/NAM7_AAA_11"/>
</dbReference>
<evidence type="ECO:0000313" key="4">
    <source>
        <dbReference type="EMBL" id="CAE7740918.1"/>
    </source>
</evidence>
<reference evidence="4" key="1">
    <citation type="submission" date="2021-02" db="EMBL/GenBank/DDBJ databases">
        <authorList>
            <person name="Dougan E. K."/>
            <person name="Rhodes N."/>
            <person name="Thang M."/>
            <person name="Chan C."/>
        </authorList>
    </citation>
    <scope>NUCLEOTIDE SEQUENCE</scope>
</reference>
<feature type="domain" description="DNA2/NAM7 helicase helicase" evidence="3">
    <location>
        <begin position="694"/>
        <end position="825"/>
    </location>
</feature>
<protein>
    <recommendedName>
        <fullName evidence="3">DNA2/NAM7 helicase helicase domain-containing protein</fullName>
    </recommendedName>
</protein>
<keyword evidence="5" id="KW-1185">Reference proteome</keyword>
<name>A0A812XKE3_SYMPI</name>
<evidence type="ECO:0000256" key="1">
    <source>
        <dbReference type="SAM" id="Coils"/>
    </source>
</evidence>
<evidence type="ECO:0000259" key="3">
    <source>
        <dbReference type="Pfam" id="PF13086"/>
    </source>
</evidence>
<dbReference type="Proteomes" id="UP000649617">
    <property type="component" value="Unassembled WGS sequence"/>
</dbReference>
<dbReference type="InterPro" id="IPR050534">
    <property type="entry name" value="Coronavir_polyprotein_1ab"/>
</dbReference>
<sequence>MTVGSPGTGRVATALGLADKKRANFRMEAPCRKNSSKSWTIKSARNKFGKQSLQMCAVDCRCCLLTNRWMAASTQHLGQHKELVIMILESAAGQGAIELVEVAEALFTTQSRAQVALDIASYAGMLQRLVLDPSWYRPAAIRLLLNVSLDKDSEPVPLAPGLLTDAETVICERNATEEAGQDEDGEAEDADQVGKEWRTRDFDHVNQHQCPTYERRVITATGEVRLLCFYWQYSGWAGPDPVQQDADHDQIGSSAKKKRRRAEPVATGWWLGSHMGAKNGLAGMCKEGSNSELPPGTGWHLKNLTQPGQKTFQSDPAGFVDQERLQIEALQRLDLTKLQGHVVSPKGPTCAGYFGHFCTLLHLEYLQEVATLRRRASRRSGEELERGGWALLGLRVRDVAERPAKGKGGKGAGKAQTSSFQMTLWLPPKTDVDKLRFRKGDSIILSATHPLQDRFAEGQLQDLTDKWASLSFDGVRPPQDCKQRRWRLDKGSNRLSYVRQLDSLVSLCTGYVDNAVIGEDCCKIFQIITNGKVGQCDFWASQVWSERENEQQVEMTIPETLEQRTASTDVKREAGEAAASDMSASELGLKPGDIVTLQGLKSEELNNQQGEVVLVDGGIIHVNEQTNQVEEERINVKVNGSIKAIRISNLKRLEDRPMEPATKPTAAVAVLAAEQSTHHSEMMAQCLEGLSSCTDSQHQAVAAALQRRFTIVQGPPGTGQSEPSKTATAVQILRSWSRLGLKPLLAVADGNIAVDNIAAGLAKQGVDVKTVRVGRPEKIRPELEEITLDNKMRLMKQQRQEHRQAEERATALAALEHMTVQDLKIKASDLNARSCLGVWKQFSQVAC</sequence>
<evidence type="ECO:0000313" key="5">
    <source>
        <dbReference type="Proteomes" id="UP000649617"/>
    </source>
</evidence>
<organism evidence="4 5">
    <name type="scientific">Symbiodinium pilosum</name>
    <name type="common">Dinoflagellate</name>
    <dbReference type="NCBI Taxonomy" id="2952"/>
    <lineage>
        <taxon>Eukaryota</taxon>
        <taxon>Sar</taxon>
        <taxon>Alveolata</taxon>
        <taxon>Dinophyceae</taxon>
        <taxon>Suessiales</taxon>
        <taxon>Symbiodiniaceae</taxon>
        <taxon>Symbiodinium</taxon>
    </lineage>
</organism>
<dbReference type="SUPFAM" id="SSF52540">
    <property type="entry name" value="P-loop containing nucleoside triphosphate hydrolases"/>
    <property type="match status" value="1"/>
</dbReference>
<dbReference type="PANTHER" id="PTHR43788">
    <property type="entry name" value="DNA2/NAM7 HELICASE FAMILY MEMBER"/>
    <property type="match status" value="1"/>
</dbReference>
<dbReference type="Gene3D" id="3.40.50.300">
    <property type="entry name" value="P-loop containing nucleotide triphosphate hydrolases"/>
    <property type="match status" value="1"/>
</dbReference>
<gene>
    <name evidence="4" type="ORF">SPIL2461_LOCUS21319</name>
</gene>
<dbReference type="InterPro" id="IPR027417">
    <property type="entry name" value="P-loop_NTPase"/>
</dbReference>
<feature type="coiled-coil region" evidence="1">
    <location>
        <begin position="788"/>
        <end position="815"/>
    </location>
</feature>
<dbReference type="AlphaFoldDB" id="A0A812XKE3"/>
<keyword evidence="1" id="KW-0175">Coiled coil</keyword>
<dbReference type="PANTHER" id="PTHR43788:SF8">
    <property type="entry name" value="DNA-BINDING PROTEIN SMUBP-2"/>
    <property type="match status" value="1"/>
</dbReference>
<dbReference type="OrthoDB" id="434548at2759"/>
<proteinExistence type="predicted"/>